<dbReference type="Gene3D" id="3.30.420.10">
    <property type="entry name" value="Ribonuclease H-like superfamily/Ribonuclease H"/>
    <property type="match status" value="1"/>
</dbReference>
<feature type="binding site" evidence="14 15">
    <location>
        <position position="45"/>
    </location>
    <ligand>
        <name>a divalent metal cation</name>
        <dbReference type="ChEBI" id="CHEBI:60240"/>
    </ligand>
</feature>
<evidence type="ECO:0000256" key="12">
    <source>
        <dbReference type="ARBA" id="ARBA00022801"/>
    </source>
</evidence>
<dbReference type="EMBL" id="CABVGP010000002">
    <property type="protein sequence ID" value="VVJ20175.1"/>
    <property type="molecule type" value="Genomic_DNA"/>
</dbReference>
<evidence type="ECO:0000256" key="14">
    <source>
        <dbReference type="HAMAP-Rule" id="MF_00052"/>
    </source>
</evidence>
<feature type="region of interest" description="Disordered" evidence="17">
    <location>
        <begin position="277"/>
        <end position="298"/>
    </location>
</feature>
<organism evidence="19 20">
    <name type="scientific">Amycolatopsis camponoti</name>
    <dbReference type="NCBI Taxonomy" id="2606593"/>
    <lineage>
        <taxon>Bacteria</taxon>
        <taxon>Bacillati</taxon>
        <taxon>Actinomycetota</taxon>
        <taxon>Actinomycetes</taxon>
        <taxon>Pseudonocardiales</taxon>
        <taxon>Pseudonocardiaceae</taxon>
        <taxon>Amycolatopsis</taxon>
    </lineage>
</organism>
<feature type="binding site" evidence="14 15">
    <location>
        <position position="138"/>
    </location>
    <ligand>
        <name>a divalent metal cation</name>
        <dbReference type="ChEBI" id="CHEBI:60240"/>
    </ligand>
</feature>
<dbReference type="GO" id="GO:0004523">
    <property type="term" value="F:RNA-DNA hybrid ribonuclease activity"/>
    <property type="evidence" value="ECO:0007669"/>
    <property type="project" value="UniProtKB-UniRule"/>
</dbReference>
<dbReference type="SUPFAM" id="SSF53098">
    <property type="entry name" value="Ribonuclease H-like"/>
    <property type="match status" value="1"/>
</dbReference>
<comment type="cofactor">
    <cofactor evidence="2">
        <name>Mg(2+)</name>
        <dbReference type="ChEBI" id="CHEBI:18420"/>
    </cofactor>
</comment>
<dbReference type="NCBIfam" id="NF000595">
    <property type="entry name" value="PRK00015.1-3"/>
    <property type="match status" value="1"/>
</dbReference>
<dbReference type="GO" id="GO:0006298">
    <property type="term" value="P:mismatch repair"/>
    <property type="evidence" value="ECO:0007669"/>
    <property type="project" value="TreeGrafter"/>
</dbReference>
<dbReference type="NCBIfam" id="NF000598">
    <property type="entry name" value="PRK00015.2-2"/>
    <property type="match status" value="1"/>
</dbReference>
<evidence type="ECO:0000256" key="16">
    <source>
        <dbReference type="RuleBase" id="RU003515"/>
    </source>
</evidence>
<proteinExistence type="inferred from homology"/>
<evidence type="ECO:0000313" key="20">
    <source>
        <dbReference type="Proteomes" id="UP000399805"/>
    </source>
</evidence>
<evidence type="ECO:0000256" key="3">
    <source>
        <dbReference type="ARBA" id="ARBA00004065"/>
    </source>
</evidence>
<dbReference type="CDD" id="cd07182">
    <property type="entry name" value="RNase_HII_bacteria_HII_like"/>
    <property type="match status" value="1"/>
</dbReference>
<dbReference type="PROSITE" id="PS51975">
    <property type="entry name" value="RNASE_H_2"/>
    <property type="match status" value="1"/>
</dbReference>
<keyword evidence="10 14" id="KW-0479">Metal-binding</keyword>
<evidence type="ECO:0000256" key="15">
    <source>
        <dbReference type="PROSITE-ProRule" id="PRU01319"/>
    </source>
</evidence>
<keyword evidence="13 14" id="KW-0464">Manganese</keyword>
<feature type="compositionally biased region" description="Low complexity" evidence="17">
    <location>
        <begin position="283"/>
        <end position="298"/>
    </location>
</feature>
<evidence type="ECO:0000256" key="11">
    <source>
        <dbReference type="ARBA" id="ARBA00022759"/>
    </source>
</evidence>
<evidence type="ECO:0000313" key="19">
    <source>
        <dbReference type="EMBL" id="VVJ20175.1"/>
    </source>
</evidence>
<dbReference type="EC" id="3.1.26.4" evidence="6 14"/>
<evidence type="ECO:0000256" key="9">
    <source>
        <dbReference type="ARBA" id="ARBA00022722"/>
    </source>
</evidence>
<evidence type="ECO:0000256" key="1">
    <source>
        <dbReference type="ARBA" id="ARBA00000077"/>
    </source>
</evidence>
<comment type="similarity">
    <text evidence="5 14 16">Belongs to the RNase HII family.</text>
</comment>
<keyword evidence="9 14" id="KW-0540">Nuclease</keyword>
<feature type="binding site" evidence="14 15">
    <location>
        <position position="44"/>
    </location>
    <ligand>
        <name>a divalent metal cation</name>
        <dbReference type="ChEBI" id="CHEBI:60240"/>
    </ligand>
</feature>
<comment type="subcellular location">
    <subcellularLocation>
        <location evidence="4 14">Cytoplasm</location>
    </subcellularLocation>
</comment>
<dbReference type="GO" id="GO:0005737">
    <property type="term" value="C:cytoplasm"/>
    <property type="evidence" value="ECO:0007669"/>
    <property type="project" value="UniProtKB-SubCell"/>
</dbReference>
<dbReference type="PANTHER" id="PTHR10954">
    <property type="entry name" value="RIBONUCLEASE H2 SUBUNIT A"/>
    <property type="match status" value="1"/>
</dbReference>
<gene>
    <name evidence="14" type="primary">rnhB</name>
    <name evidence="19" type="ORF">AA23TX_05196</name>
</gene>
<dbReference type="InterPro" id="IPR022898">
    <property type="entry name" value="RNase_HII"/>
</dbReference>
<keyword evidence="12 14" id="KW-0378">Hydrolase</keyword>
<keyword evidence="11 14" id="KW-0255">Endonuclease</keyword>
<keyword evidence="20" id="KW-1185">Reference proteome</keyword>
<dbReference type="Proteomes" id="UP000399805">
    <property type="component" value="Unassembled WGS sequence"/>
</dbReference>
<comment type="catalytic activity">
    <reaction evidence="1 14 15 16">
        <text>Endonucleolytic cleavage to 5'-phosphomonoester.</text>
        <dbReference type="EC" id="3.1.26.4"/>
    </reaction>
</comment>
<dbReference type="Pfam" id="PF01351">
    <property type="entry name" value="RNase_HII"/>
    <property type="match status" value="1"/>
</dbReference>
<evidence type="ECO:0000256" key="6">
    <source>
        <dbReference type="ARBA" id="ARBA00012180"/>
    </source>
</evidence>
<feature type="domain" description="RNase H type-2" evidence="18">
    <location>
        <begin position="38"/>
        <end position="229"/>
    </location>
</feature>
<sequence length="298" mass="31070">MTLPVPLTAAEPIRPPRAVVRGDLFWGLQGALDRRGLGPVAGVDEAGAGACAGPLVVAACVLKQGDAAKLTELTDSKLMTAKARDRVYDLVLARAVDYSVIVIPTAEVDLYGIRVMNLEGMRRAAAALRVSPGYILTDGFRAPGLTAPNAAVIKGDRSVACIAAASVLAKVTRDRIMAGYHDDLPHYGFDVHKGYSTSDHLAALREHGPSDVHRWSYTNVATVAVKHGVRPARPVLLTYAALEKAMEGGAGAELAAVLDEALEPQLSLPLHAPAAGVGHNERSAGGAAARSRGGARIS</sequence>
<evidence type="ECO:0000256" key="8">
    <source>
        <dbReference type="ARBA" id="ARBA00022490"/>
    </source>
</evidence>
<evidence type="ECO:0000259" key="18">
    <source>
        <dbReference type="PROSITE" id="PS51975"/>
    </source>
</evidence>
<dbReference type="PANTHER" id="PTHR10954:SF18">
    <property type="entry name" value="RIBONUCLEASE HII"/>
    <property type="match status" value="1"/>
</dbReference>
<dbReference type="InterPro" id="IPR036397">
    <property type="entry name" value="RNaseH_sf"/>
</dbReference>
<evidence type="ECO:0000256" key="7">
    <source>
        <dbReference type="ARBA" id="ARBA00019179"/>
    </source>
</evidence>
<reference evidence="19 20" key="1">
    <citation type="submission" date="2019-09" db="EMBL/GenBank/DDBJ databases">
        <authorList>
            <person name="Leyn A S."/>
        </authorList>
    </citation>
    <scope>NUCLEOTIDE SEQUENCE [LARGE SCALE GENOMIC DNA]</scope>
    <source>
        <strain evidence="19">AA231_1</strain>
    </source>
</reference>
<dbReference type="InterPro" id="IPR001352">
    <property type="entry name" value="RNase_HII/HIII"/>
</dbReference>
<evidence type="ECO:0000256" key="17">
    <source>
        <dbReference type="SAM" id="MobiDB-lite"/>
    </source>
</evidence>
<evidence type="ECO:0000256" key="2">
    <source>
        <dbReference type="ARBA" id="ARBA00001946"/>
    </source>
</evidence>
<name>A0A6I8LX71_9PSEU</name>
<dbReference type="HAMAP" id="MF_00052_B">
    <property type="entry name" value="RNase_HII_B"/>
    <property type="match status" value="1"/>
</dbReference>
<evidence type="ECO:0000256" key="10">
    <source>
        <dbReference type="ARBA" id="ARBA00022723"/>
    </source>
</evidence>
<keyword evidence="8 14" id="KW-0963">Cytoplasm</keyword>
<dbReference type="GO" id="GO:0030145">
    <property type="term" value="F:manganese ion binding"/>
    <property type="evidence" value="ECO:0007669"/>
    <property type="project" value="UniProtKB-UniRule"/>
</dbReference>
<evidence type="ECO:0000256" key="13">
    <source>
        <dbReference type="ARBA" id="ARBA00023211"/>
    </source>
</evidence>
<evidence type="ECO:0000256" key="5">
    <source>
        <dbReference type="ARBA" id="ARBA00007383"/>
    </source>
</evidence>
<comment type="function">
    <text evidence="3 14 16">Endonuclease that specifically degrades the RNA of RNA-DNA hybrids.</text>
</comment>
<dbReference type="GO" id="GO:0032299">
    <property type="term" value="C:ribonuclease H2 complex"/>
    <property type="evidence" value="ECO:0007669"/>
    <property type="project" value="TreeGrafter"/>
</dbReference>
<dbReference type="AlphaFoldDB" id="A0A6I8LX71"/>
<dbReference type="GO" id="GO:0003723">
    <property type="term" value="F:RNA binding"/>
    <property type="evidence" value="ECO:0007669"/>
    <property type="project" value="UniProtKB-UniRule"/>
</dbReference>
<accession>A0A6I8LX71</accession>
<comment type="cofactor">
    <cofactor evidence="14 15">
        <name>Mn(2+)</name>
        <dbReference type="ChEBI" id="CHEBI:29035"/>
    </cofactor>
    <cofactor evidence="14 15">
        <name>Mg(2+)</name>
        <dbReference type="ChEBI" id="CHEBI:18420"/>
    </cofactor>
    <text evidence="14 15">Manganese or magnesium. Binds 1 divalent metal ion per monomer in the absence of substrate. May bind a second metal ion after substrate binding.</text>
</comment>
<dbReference type="GO" id="GO:0043137">
    <property type="term" value="P:DNA replication, removal of RNA primer"/>
    <property type="evidence" value="ECO:0007669"/>
    <property type="project" value="TreeGrafter"/>
</dbReference>
<protein>
    <recommendedName>
        <fullName evidence="7 14">Ribonuclease HII</fullName>
        <shortName evidence="14">RNase HII</shortName>
        <ecNumber evidence="6 14">3.1.26.4</ecNumber>
    </recommendedName>
</protein>
<evidence type="ECO:0000256" key="4">
    <source>
        <dbReference type="ARBA" id="ARBA00004496"/>
    </source>
</evidence>
<dbReference type="InterPro" id="IPR024567">
    <property type="entry name" value="RNase_HII/HIII_dom"/>
</dbReference>
<dbReference type="InterPro" id="IPR012337">
    <property type="entry name" value="RNaseH-like_sf"/>
</dbReference>